<dbReference type="AlphaFoldDB" id="A0A1T4SXP2"/>
<evidence type="ECO:0000313" key="9">
    <source>
        <dbReference type="Proteomes" id="UP000190135"/>
    </source>
</evidence>
<evidence type="ECO:0000256" key="1">
    <source>
        <dbReference type="ARBA" id="ARBA00004651"/>
    </source>
</evidence>
<comment type="subcellular location">
    <subcellularLocation>
        <location evidence="1">Cell membrane</location>
        <topology evidence="1">Multi-pass membrane protein</topology>
    </subcellularLocation>
</comment>
<comment type="similarity">
    <text evidence="2">Belongs to the polysaccharide synthase family.</text>
</comment>
<feature type="transmembrane region" description="Helical" evidence="7">
    <location>
        <begin position="37"/>
        <end position="66"/>
    </location>
</feature>
<feature type="transmembrane region" description="Helical" evidence="7">
    <location>
        <begin position="428"/>
        <end position="454"/>
    </location>
</feature>
<accession>A0A1T4SXP2</accession>
<dbReference type="Pfam" id="PF13440">
    <property type="entry name" value="Polysacc_synt_3"/>
    <property type="match status" value="1"/>
</dbReference>
<feature type="transmembrane region" description="Helical" evidence="7">
    <location>
        <begin position="157"/>
        <end position="177"/>
    </location>
</feature>
<keyword evidence="9" id="KW-1185">Reference proteome</keyword>
<evidence type="ECO:0000256" key="4">
    <source>
        <dbReference type="ARBA" id="ARBA00022692"/>
    </source>
</evidence>
<keyword evidence="3" id="KW-1003">Cell membrane</keyword>
<evidence type="ECO:0000256" key="3">
    <source>
        <dbReference type="ARBA" id="ARBA00022475"/>
    </source>
</evidence>
<dbReference type="STRING" id="1365950.SAMN05428963_11584"/>
<feature type="transmembrane region" description="Helical" evidence="7">
    <location>
        <begin position="338"/>
        <end position="363"/>
    </location>
</feature>
<evidence type="ECO:0000256" key="2">
    <source>
        <dbReference type="ARBA" id="ARBA00007430"/>
    </source>
</evidence>
<feature type="transmembrane region" description="Helical" evidence="7">
    <location>
        <begin position="460"/>
        <end position="481"/>
    </location>
</feature>
<dbReference type="Proteomes" id="UP000190135">
    <property type="component" value="Unassembled WGS sequence"/>
</dbReference>
<evidence type="ECO:0000256" key="7">
    <source>
        <dbReference type="SAM" id="Phobius"/>
    </source>
</evidence>
<feature type="transmembrane region" description="Helical" evidence="7">
    <location>
        <begin position="375"/>
        <end position="393"/>
    </location>
</feature>
<reference evidence="9" key="1">
    <citation type="submission" date="2017-02" db="EMBL/GenBank/DDBJ databases">
        <authorList>
            <person name="Varghese N."/>
            <person name="Submissions S."/>
        </authorList>
    </citation>
    <scope>NUCLEOTIDE SEQUENCE [LARGE SCALE GENOMIC DNA]</scope>
    <source>
        <strain evidence="9">USBA 369</strain>
    </source>
</reference>
<keyword evidence="5 7" id="KW-1133">Transmembrane helix</keyword>
<feature type="transmembrane region" description="Helical" evidence="7">
    <location>
        <begin position="235"/>
        <end position="257"/>
    </location>
</feature>
<name>A0A1T4SXP2_9HYPH</name>
<evidence type="ECO:0000256" key="6">
    <source>
        <dbReference type="ARBA" id="ARBA00023136"/>
    </source>
</evidence>
<evidence type="ECO:0000256" key="5">
    <source>
        <dbReference type="ARBA" id="ARBA00022989"/>
    </source>
</evidence>
<protein>
    <submittedName>
        <fullName evidence="8">Membrane protein involved in the export of O-antigen and teichoic acid</fullName>
    </submittedName>
</protein>
<dbReference type="GO" id="GO:0005886">
    <property type="term" value="C:plasma membrane"/>
    <property type="evidence" value="ECO:0007669"/>
    <property type="project" value="UniProtKB-SubCell"/>
</dbReference>
<feature type="transmembrane region" description="Helical" evidence="7">
    <location>
        <begin position="399"/>
        <end position="416"/>
    </location>
</feature>
<dbReference type="InterPro" id="IPR050833">
    <property type="entry name" value="Poly_Biosynth_Transport"/>
</dbReference>
<sequence>MMHPSLSSRAALKPNFSALNAGGWTAATRVTSQISQFVIILIASRFLGPAEFGVFSLVSAVAYALLRIADAGWSEFIISWRGDESFIEATLTLSLIAGLIMSLLGLLGATFVDEVMASPTEAHLMALFALWIVLATLSSAQGGVLTRRQQVAPLSTILIAAEGVGFAVTVTALFTGADLFSLAYGRLAQQSLQMVASAALTGARPRALPDRAVIREVLAFTRHIFLTRWLNLMRMYASTFLIGLFLGPQSVGLYRAADRLVGALMELMNEPARMLAWLLLRRAAVRAQAEGLPVRETVRETAELMLPLIIAIALPCLALLALFADTVIAFLLGEGWRGAAPIVTILAIARALVVPSSVTEALLSILGEVRRFPPASLINAVISITALAIAAQFDAVAVAVGELVAGTGVLATTIWLQRRYGGVRWGLVARHSLFIVPSIALGLVVAETISQTFAAELPGIMRTLVACAAATVIYAAAVGLLRPVAVRIAFSLWRQQRAAEAAI</sequence>
<feature type="transmembrane region" description="Helical" evidence="7">
    <location>
        <begin position="304"/>
        <end position="332"/>
    </location>
</feature>
<gene>
    <name evidence="8" type="ORF">SAMN05428963_11584</name>
</gene>
<dbReference type="PANTHER" id="PTHR30250:SF10">
    <property type="entry name" value="LIPOPOLYSACCHARIDE BIOSYNTHESIS PROTEIN WZXC"/>
    <property type="match status" value="1"/>
</dbReference>
<feature type="transmembrane region" description="Helical" evidence="7">
    <location>
        <begin position="86"/>
        <end position="112"/>
    </location>
</feature>
<dbReference type="PANTHER" id="PTHR30250">
    <property type="entry name" value="PST FAMILY PREDICTED COLANIC ACID TRANSPORTER"/>
    <property type="match status" value="1"/>
</dbReference>
<dbReference type="EMBL" id="FUXL01000015">
    <property type="protein sequence ID" value="SKA32973.1"/>
    <property type="molecule type" value="Genomic_DNA"/>
</dbReference>
<organism evidence="8 9">
    <name type="scientific">Consotaella salsifontis</name>
    <dbReference type="NCBI Taxonomy" id="1365950"/>
    <lineage>
        <taxon>Bacteria</taxon>
        <taxon>Pseudomonadati</taxon>
        <taxon>Pseudomonadota</taxon>
        <taxon>Alphaproteobacteria</taxon>
        <taxon>Hyphomicrobiales</taxon>
        <taxon>Aurantimonadaceae</taxon>
        <taxon>Consotaella</taxon>
    </lineage>
</organism>
<proteinExistence type="inferred from homology"/>
<dbReference type="OrthoDB" id="7605542at2"/>
<evidence type="ECO:0000313" key="8">
    <source>
        <dbReference type="EMBL" id="SKA32973.1"/>
    </source>
</evidence>
<feature type="transmembrane region" description="Helical" evidence="7">
    <location>
        <begin position="124"/>
        <end position="145"/>
    </location>
</feature>
<keyword evidence="6 7" id="KW-0472">Membrane</keyword>
<keyword evidence="4 7" id="KW-0812">Transmembrane</keyword>